<comment type="subcellular location">
    <subcellularLocation>
        <location evidence="1">Endomembrane system</location>
        <topology evidence="1">Multi-pass membrane protein</topology>
    </subcellularLocation>
</comment>
<dbReference type="InterPro" id="IPR050173">
    <property type="entry name" value="ABC_transporter_C-like"/>
</dbReference>
<evidence type="ECO:0000256" key="2">
    <source>
        <dbReference type="ARBA" id="ARBA00022448"/>
    </source>
</evidence>
<evidence type="ECO:0000313" key="11">
    <source>
        <dbReference type="Proteomes" id="UP000299102"/>
    </source>
</evidence>
<keyword evidence="6" id="KW-0067">ATP-binding</keyword>
<evidence type="ECO:0000259" key="9">
    <source>
        <dbReference type="PROSITE" id="PS50929"/>
    </source>
</evidence>
<evidence type="ECO:0000256" key="7">
    <source>
        <dbReference type="ARBA" id="ARBA00022989"/>
    </source>
</evidence>
<evidence type="ECO:0000256" key="6">
    <source>
        <dbReference type="ARBA" id="ARBA00022840"/>
    </source>
</evidence>
<dbReference type="PANTHER" id="PTHR24223:SF443">
    <property type="entry name" value="MULTIDRUG-RESISTANCE LIKE PROTEIN 1, ISOFORM I"/>
    <property type="match status" value="1"/>
</dbReference>
<dbReference type="EMBL" id="BGZK01000788">
    <property type="protein sequence ID" value="GBP60471.1"/>
    <property type="molecule type" value="Genomic_DNA"/>
</dbReference>
<name>A0A4C1X9I3_EUMVA</name>
<protein>
    <submittedName>
        <fullName evidence="10">Canalicular multispecific organic anion transporter 1</fullName>
    </submittedName>
</protein>
<keyword evidence="7" id="KW-1133">Transmembrane helix</keyword>
<dbReference type="Gene3D" id="1.20.1560.10">
    <property type="entry name" value="ABC transporter type 1, transmembrane domain"/>
    <property type="match status" value="1"/>
</dbReference>
<sequence>MFAILNVDSSLNECGFMYACGVSSRPDAVVSVSISSLALYLGTLTAARALHCSLLAGVLRAPSVGFFDCTPTGRVLNRFSKDVDVLDNVLPMTLRGWTSCFFAVRYPTAVHPFPLTLFNYVDS</sequence>
<dbReference type="AlphaFoldDB" id="A0A4C1X9I3"/>
<evidence type="ECO:0000256" key="1">
    <source>
        <dbReference type="ARBA" id="ARBA00004127"/>
    </source>
</evidence>
<dbReference type="GO" id="GO:0012505">
    <property type="term" value="C:endomembrane system"/>
    <property type="evidence" value="ECO:0007669"/>
    <property type="project" value="UniProtKB-SubCell"/>
</dbReference>
<keyword evidence="11" id="KW-1185">Reference proteome</keyword>
<accession>A0A4C1X9I3</accession>
<evidence type="ECO:0000256" key="8">
    <source>
        <dbReference type="ARBA" id="ARBA00023136"/>
    </source>
</evidence>
<dbReference type="GO" id="GO:0140359">
    <property type="term" value="F:ABC-type transporter activity"/>
    <property type="evidence" value="ECO:0007669"/>
    <property type="project" value="InterPro"/>
</dbReference>
<keyword evidence="3" id="KW-0812">Transmembrane</keyword>
<feature type="domain" description="ABC transmembrane type-1" evidence="9">
    <location>
        <begin position="28"/>
        <end position="104"/>
    </location>
</feature>
<dbReference type="InterPro" id="IPR011527">
    <property type="entry name" value="ABC1_TM_dom"/>
</dbReference>
<organism evidence="10 11">
    <name type="scientific">Eumeta variegata</name>
    <name type="common">Bagworm moth</name>
    <name type="synonym">Eumeta japonica</name>
    <dbReference type="NCBI Taxonomy" id="151549"/>
    <lineage>
        <taxon>Eukaryota</taxon>
        <taxon>Metazoa</taxon>
        <taxon>Ecdysozoa</taxon>
        <taxon>Arthropoda</taxon>
        <taxon>Hexapoda</taxon>
        <taxon>Insecta</taxon>
        <taxon>Pterygota</taxon>
        <taxon>Neoptera</taxon>
        <taxon>Endopterygota</taxon>
        <taxon>Lepidoptera</taxon>
        <taxon>Glossata</taxon>
        <taxon>Ditrysia</taxon>
        <taxon>Tineoidea</taxon>
        <taxon>Psychidae</taxon>
        <taxon>Oiketicinae</taxon>
        <taxon>Eumeta</taxon>
    </lineage>
</organism>
<dbReference type="Pfam" id="PF00664">
    <property type="entry name" value="ABC_membrane"/>
    <property type="match status" value="1"/>
</dbReference>
<keyword evidence="8" id="KW-0472">Membrane</keyword>
<reference evidence="10 11" key="1">
    <citation type="journal article" date="2019" name="Commun. Biol.">
        <title>The bagworm genome reveals a unique fibroin gene that provides high tensile strength.</title>
        <authorList>
            <person name="Kono N."/>
            <person name="Nakamura H."/>
            <person name="Ohtoshi R."/>
            <person name="Tomita M."/>
            <person name="Numata K."/>
            <person name="Arakawa K."/>
        </authorList>
    </citation>
    <scope>NUCLEOTIDE SEQUENCE [LARGE SCALE GENOMIC DNA]</scope>
</reference>
<dbReference type="PROSITE" id="PS50929">
    <property type="entry name" value="ABC_TM1F"/>
    <property type="match status" value="1"/>
</dbReference>
<evidence type="ECO:0000256" key="5">
    <source>
        <dbReference type="ARBA" id="ARBA00022741"/>
    </source>
</evidence>
<dbReference type="SUPFAM" id="SSF90123">
    <property type="entry name" value="ABC transporter transmembrane region"/>
    <property type="match status" value="1"/>
</dbReference>
<keyword evidence="5" id="KW-0547">Nucleotide-binding</keyword>
<proteinExistence type="predicted"/>
<evidence type="ECO:0000256" key="3">
    <source>
        <dbReference type="ARBA" id="ARBA00022692"/>
    </source>
</evidence>
<dbReference type="GO" id="GO:0005524">
    <property type="term" value="F:ATP binding"/>
    <property type="evidence" value="ECO:0007669"/>
    <property type="project" value="UniProtKB-KW"/>
</dbReference>
<dbReference type="InterPro" id="IPR036640">
    <property type="entry name" value="ABC1_TM_sf"/>
</dbReference>
<dbReference type="OrthoDB" id="7991747at2759"/>
<dbReference type="Proteomes" id="UP000299102">
    <property type="component" value="Unassembled WGS sequence"/>
</dbReference>
<keyword evidence="2" id="KW-0813">Transport</keyword>
<gene>
    <name evidence="10" type="primary">Abcc2</name>
    <name evidence="10" type="ORF">EVAR_37507_1</name>
</gene>
<evidence type="ECO:0000313" key="10">
    <source>
        <dbReference type="EMBL" id="GBP60471.1"/>
    </source>
</evidence>
<dbReference type="STRING" id="151549.A0A4C1X9I3"/>
<comment type="caution">
    <text evidence="10">The sequence shown here is derived from an EMBL/GenBank/DDBJ whole genome shotgun (WGS) entry which is preliminary data.</text>
</comment>
<dbReference type="PANTHER" id="PTHR24223">
    <property type="entry name" value="ATP-BINDING CASSETTE SUB-FAMILY C"/>
    <property type="match status" value="1"/>
</dbReference>
<evidence type="ECO:0000256" key="4">
    <source>
        <dbReference type="ARBA" id="ARBA00022737"/>
    </source>
</evidence>
<keyword evidence="4" id="KW-0677">Repeat</keyword>
<dbReference type="GO" id="GO:0016020">
    <property type="term" value="C:membrane"/>
    <property type="evidence" value="ECO:0007669"/>
    <property type="project" value="InterPro"/>
</dbReference>